<feature type="transmembrane region" description="Helical" evidence="1">
    <location>
        <begin position="59"/>
        <end position="83"/>
    </location>
</feature>
<feature type="transmembrane region" description="Helical" evidence="1">
    <location>
        <begin position="25"/>
        <end position="47"/>
    </location>
</feature>
<gene>
    <name evidence="2" type="primary">yjcH</name>
    <name evidence="2" type="ORF">DF3PB_1670006</name>
</gene>
<name>A0A380TA13_9ZZZZ</name>
<dbReference type="AlphaFoldDB" id="A0A380TA13"/>
<evidence type="ECO:0008006" key="3">
    <source>
        <dbReference type="Google" id="ProtNLM"/>
    </source>
</evidence>
<keyword evidence="1" id="KW-0472">Membrane</keyword>
<reference evidence="2" key="1">
    <citation type="submission" date="2018-07" db="EMBL/GenBank/DDBJ databases">
        <authorList>
            <person name="Quirk P.G."/>
            <person name="Krulwich T.A."/>
        </authorList>
    </citation>
    <scope>NUCLEOTIDE SEQUENCE</scope>
</reference>
<dbReference type="InterPro" id="IPR052959">
    <property type="entry name" value="Inner_membrane_assoc"/>
</dbReference>
<sequence>MSSEIYEKIRRNPRFIEMVAKRNRFAWTLSLIVLVLFYSFILVVAFFPKLLATPLWEGATTSVGIPIGAGLIVFFWLLTGYYIHRANKEFDKANVEAIKEATR</sequence>
<keyword evidence="1" id="KW-1133">Transmembrane helix</keyword>
<dbReference type="EMBL" id="UIDG01000076">
    <property type="protein sequence ID" value="SUS05048.1"/>
    <property type="molecule type" value="Genomic_DNA"/>
</dbReference>
<accession>A0A380TA13</accession>
<evidence type="ECO:0000313" key="2">
    <source>
        <dbReference type="EMBL" id="SUS05048.1"/>
    </source>
</evidence>
<dbReference type="PANTHER" id="PTHR38598">
    <property type="entry name" value="INNER MEMBRANE PROTEIN YJCH"/>
    <property type="match status" value="1"/>
</dbReference>
<protein>
    <recommendedName>
        <fullName evidence="3">DUF485 domain-containing protein</fullName>
    </recommendedName>
</protein>
<organism evidence="2">
    <name type="scientific">metagenome</name>
    <dbReference type="NCBI Taxonomy" id="256318"/>
    <lineage>
        <taxon>unclassified sequences</taxon>
        <taxon>metagenomes</taxon>
    </lineage>
</organism>
<keyword evidence="1" id="KW-0812">Transmembrane</keyword>
<dbReference type="Pfam" id="PF04341">
    <property type="entry name" value="DUF485"/>
    <property type="match status" value="1"/>
</dbReference>
<dbReference type="GO" id="GO:0005886">
    <property type="term" value="C:plasma membrane"/>
    <property type="evidence" value="ECO:0007669"/>
    <property type="project" value="TreeGrafter"/>
</dbReference>
<proteinExistence type="predicted"/>
<dbReference type="InterPro" id="IPR007436">
    <property type="entry name" value="DUF485"/>
</dbReference>
<evidence type="ECO:0000256" key="1">
    <source>
        <dbReference type="SAM" id="Phobius"/>
    </source>
</evidence>
<dbReference type="PANTHER" id="PTHR38598:SF1">
    <property type="entry name" value="INNER MEMBRANE PROTEIN YJCH"/>
    <property type="match status" value="1"/>
</dbReference>